<organism evidence="1 2">
    <name type="scientific">Pseudomonas ekonensis</name>
    <dbReference type="NCBI Taxonomy" id="2842353"/>
    <lineage>
        <taxon>Bacteria</taxon>
        <taxon>Pseudomonadati</taxon>
        <taxon>Pseudomonadota</taxon>
        <taxon>Gammaproteobacteria</taxon>
        <taxon>Pseudomonadales</taxon>
        <taxon>Pseudomonadaceae</taxon>
        <taxon>Pseudomonas</taxon>
    </lineage>
</organism>
<gene>
    <name evidence="1" type="ORF">KVG96_13380</name>
</gene>
<evidence type="ECO:0000313" key="2">
    <source>
        <dbReference type="Proteomes" id="UP000765224"/>
    </source>
</evidence>
<dbReference type="RefSeq" id="WP_217892571.1">
    <property type="nucleotide sequence ID" value="NZ_JAHSTS010000002.1"/>
</dbReference>
<dbReference type="Proteomes" id="UP000765224">
    <property type="component" value="Unassembled WGS sequence"/>
</dbReference>
<protein>
    <submittedName>
        <fullName evidence="1">Uncharacterized protein</fullName>
    </submittedName>
</protein>
<sequence>MPVKFTEVARSNPQISTFKRKAKEDNVGWLERAVGELADKKNPGQSYVLLAGANDTMAWRLRTGQSHLRFDLLPSYWSTSAFLKLSPKGVAHSTLLHVPLFQPEGGVFATERNGVVESPVQLLADEGRWKNIAVIAWPRSQEDVLSKRELFEKGRAYVDALEHVVRWLAFSWGVARTPNPIHDGIGLPTACMLETLYAATGLDLTPGLESRASSPEAIWATAMYWYEYFTKNNVAPPKGRYTAPHDYNIHDGK</sequence>
<accession>A0ABS6PEP9</accession>
<proteinExistence type="predicted"/>
<evidence type="ECO:0000313" key="1">
    <source>
        <dbReference type="EMBL" id="MBV4458947.1"/>
    </source>
</evidence>
<comment type="caution">
    <text evidence="1">The sequence shown here is derived from an EMBL/GenBank/DDBJ whole genome shotgun (WGS) entry which is preliminary data.</text>
</comment>
<dbReference type="EMBL" id="JAHSTS010000002">
    <property type="protein sequence ID" value="MBV4458947.1"/>
    <property type="molecule type" value="Genomic_DNA"/>
</dbReference>
<reference evidence="1 2" key="1">
    <citation type="submission" date="2021-06" db="EMBL/GenBank/DDBJ databases">
        <title>Updating the genus Pseudomonas: Description of 43 new species and partition of the Pseudomonas putida group.</title>
        <authorList>
            <person name="Girard L."/>
            <person name="Lood C."/>
            <person name="Vandamme P."/>
            <person name="Rokni-Zadeh H."/>
            <person name="Van Noort V."/>
            <person name="Hofte M."/>
            <person name="Lavigne R."/>
            <person name="De Mot R."/>
        </authorList>
    </citation>
    <scope>NUCLEOTIDE SEQUENCE [LARGE SCALE GENOMIC DNA]</scope>
    <source>
        <strain evidence="1 2">COR58</strain>
    </source>
</reference>
<keyword evidence="2" id="KW-1185">Reference proteome</keyword>
<name>A0ABS6PEP9_9PSED</name>